<reference evidence="11 12" key="1">
    <citation type="journal article" date="2015" name="Stand. Genomic Sci.">
        <title>Genomic Encyclopedia of Bacterial and Archaeal Type Strains, Phase III: the genomes of soil and plant-associated and newly described type strains.</title>
        <authorList>
            <person name="Whitman W.B."/>
            <person name="Woyke T."/>
            <person name="Klenk H.P."/>
            <person name="Zhou Y."/>
            <person name="Lilburn T.G."/>
            <person name="Beck B.J."/>
            <person name="De Vos P."/>
            <person name="Vandamme P."/>
            <person name="Eisen J.A."/>
            <person name="Garrity G."/>
            <person name="Hugenholtz P."/>
            <person name="Kyrpides N.C."/>
        </authorList>
    </citation>
    <scope>NUCLEOTIDE SEQUENCE [LARGE SCALE GENOMIC DNA]</scope>
    <source>
        <strain evidence="11 12">CGMCC 1.10821</strain>
    </source>
</reference>
<dbReference type="InterPro" id="IPR002579">
    <property type="entry name" value="Met_Sox_Rdtase_MsrB_dom"/>
</dbReference>
<comment type="caution">
    <text evidence="11">The sequence shown here is derived from an EMBL/GenBank/DDBJ whole genome shotgun (WGS) entry which is preliminary data.</text>
</comment>
<comment type="catalytic activity">
    <reaction evidence="8">
        <text>L-methionyl-[protein] + [thioredoxin]-disulfide + H2O = L-methionyl-(R)-S-oxide-[protein] + [thioredoxin]-dithiol</text>
        <dbReference type="Rhea" id="RHEA:24164"/>
        <dbReference type="Rhea" id="RHEA-COMP:10698"/>
        <dbReference type="Rhea" id="RHEA-COMP:10700"/>
        <dbReference type="Rhea" id="RHEA-COMP:12313"/>
        <dbReference type="Rhea" id="RHEA-COMP:12314"/>
        <dbReference type="ChEBI" id="CHEBI:15377"/>
        <dbReference type="ChEBI" id="CHEBI:16044"/>
        <dbReference type="ChEBI" id="CHEBI:29950"/>
        <dbReference type="ChEBI" id="CHEBI:45764"/>
        <dbReference type="ChEBI" id="CHEBI:50058"/>
        <dbReference type="EC" id="1.8.4.12"/>
    </reaction>
</comment>
<dbReference type="PROSITE" id="PS51790">
    <property type="entry name" value="MSRB"/>
    <property type="match status" value="1"/>
</dbReference>
<dbReference type="InterPro" id="IPR028427">
    <property type="entry name" value="Met_Sox_Rdtase_MsrB"/>
</dbReference>
<keyword evidence="6" id="KW-0862">Zinc</keyword>
<dbReference type="Gene3D" id="2.170.150.20">
    <property type="entry name" value="Peptide methionine sulfoxide reductase"/>
    <property type="match status" value="1"/>
</dbReference>
<keyword evidence="5" id="KW-0479">Metal-binding</keyword>
<evidence type="ECO:0000256" key="3">
    <source>
        <dbReference type="ARBA" id="ARBA00012499"/>
    </source>
</evidence>
<dbReference type="EMBL" id="VLKN01000006">
    <property type="protein sequence ID" value="TWI01007.1"/>
    <property type="molecule type" value="Genomic_DNA"/>
</dbReference>
<evidence type="ECO:0000313" key="12">
    <source>
        <dbReference type="Proteomes" id="UP000315167"/>
    </source>
</evidence>
<dbReference type="GO" id="GO:0005737">
    <property type="term" value="C:cytoplasm"/>
    <property type="evidence" value="ECO:0007669"/>
    <property type="project" value="TreeGrafter"/>
</dbReference>
<dbReference type="Pfam" id="PF01641">
    <property type="entry name" value="SelR"/>
    <property type="match status" value="1"/>
</dbReference>
<protein>
    <recommendedName>
        <fullName evidence="4">Peptide methionine sulfoxide reductase MsrB</fullName>
        <ecNumber evidence="3">1.8.4.12</ecNumber>
    </recommendedName>
    <alternativeName>
        <fullName evidence="9">Peptide-methionine (R)-S-oxide reductase</fullName>
    </alternativeName>
</protein>
<keyword evidence="12" id="KW-1185">Reference proteome</keyword>
<sequence length="236" mass="25559">MKPGQILRLAPCEDEYGSGRSGTCYARIGPPIRVLGSAIMIANDMPTAEPRRRFVIASTLTLAGFVFGCSRQSPAVAAASANAAASGPVTLVEFSDDGRRLRSVTVPKLVKSETEWRRQLSPAAFNVTRRAGTERAYSGALLDVHDKGVFRCICCDTALFDSATKFESGTGWPSFWQPIARGNVHEHEDRTFGMVRTGVSCARCDAHLGHVFDDGPKPTGLRYCMNSVALRFARAT</sequence>
<dbReference type="GO" id="GO:0046872">
    <property type="term" value="F:metal ion binding"/>
    <property type="evidence" value="ECO:0007669"/>
    <property type="project" value="UniProtKB-KW"/>
</dbReference>
<comment type="cofactor">
    <cofactor evidence="1">
        <name>Zn(2+)</name>
        <dbReference type="ChEBI" id="CHEBI:29105"/>
    </cofactor>
</comment>
<dbReference type="Proteomes" id="UP000315167">
    <property type="component" value="Unassembled WGS sequence"/>
</dbReference>
<name>A0A562L054_9GAMM</name>
<proteinExistence type="inferred from homology"/>
<dbReference type="FunFam" id="2.170.150.20:FF:000001">
    <property type="entry name" value="Peptide methionine sulfoxide reductase MsrB"/>
    <property type="match status" value="1"/>
</dbReference>
<accession>A0A562L054</accession>
<dbReference type="PANTHER" id="PTHR10173:SF52">
    <property type="entry name" value="METHIONINE-R-SULFOXIDE REDUCTASE B1"/>
    <property type="match status" value="1"/>
</dbReference>
<evidence type="ECO:0000256" key="2">
    <source>
        <dbReference type="ARBA" id="ARBA00007174"/>
    </source>
</evidence>
<evidence type="ECO:0000256" key="5">
    <source>
        <dbReference type="ARBA" id="ARBA00022723"/>
    </source>
</evidence>
<evidence type="ECO:0000256" key="7">
    <source>
        <dbReference type="ARBA" id="ARBA00023002"/>
    </source>
</evidence>
<dbReference type="InterPro" id="IPR011057">
    <property type="entry name" value="Mss4-like_sf"/>
</dbReference>
<dbReference type="PANTHER" id="PTHR10173">
    <property type="entry name" value="METHIONINE SULFOXIDE REDUCTASE"/>
    <property type="match status" value="1"/>
</dbReference>
<feature type="domain" description="MsrB" evidence="10">
    <location>
        <begin position="113"/>
        <end position="235"/>
    </location>
</feature>
<dbReference type="GO" id="GO:0006979">
    <property type="term" value="P:response to oxidative stress"/>
    <property type="evidence" value="ECO:0007669"/>
    <property type="project" value="InterPro"/>
</dbReference>
<evidence type="ECO:0000256" key="4">
    <source>
        <dbReference type="ARBA" id="ARBA00021130"/>
    </source>
</evidence>
<evidence type="ECO:0000256" key="1">
    <source>
        <dbReference type="ARBA" id="ARBA00001947"/>
    </source>
</evidence>
<keyword evidence="7" id="KW-0560">Oxidoreductase</keyword>
<evidence type="ECO:0000256" key="8">
    <source>
        <dbReference type="ARBA" id="ARBA00048488"/>
    </source>
</evidence>
<gene>
    <name evidence="11" type="ORF">IP90_02629</name>
</gene>
<dbReference type="SUPFAM" id="SSF51316">
    <property type="entry name" value="Mss4-like"/>
    <property type="match status" value="1"/>
</dbReference>
<evidence type="ECO:0000313" key="11">
    <source>
        <dbReference type="EMBL" id="TWI01007.1"/>
    </source>
</evidence>
<dbReference type="NCBIfam" id="TIGR00357">
    <property type="entry name" value="peptide-methionine (R)-S-oxide reductase MsrB"/>
    <property type="match status" value="1"/>
</dbReference>
<evidence type="ECO:0000256" key="9">
    <source>
        <dbReference type="ARBA" id="ARBA00075819"/>
    </source>
</evidence>
<organism evidence="11 12">
    <name type="scientific">Luteimonas cucumeris</name>
    <dbReference type="NCBI Taxonomy" id="985012"/>
    <lineage>
        <taxon>Bacteria</taxon>
        <taxon>Pseudomonadati</taxon>
        <taxon>Pseudomonadota</taxon>
        <taxon>Gammaproteobacteria</taxon>
        <taxon>Lysobacterales</taxon>
        <taxon>Lysobacteraceae</taxon>
        <taxon>Luteimonas</taxon>
    </lineage>
</organism>
<dbReference type="GO" id="GO:0030091">
    <property type="term" value="P:protein repair"/>
    <property type="evidence" value="ECO:0007669"/>
    <property type="project" value="InterPro"/>
</dbReference>
<dbReference type="EC" id="1.8.4.12" evidence="3"/>
<dbReference type="GO" id="GO:0033743">
    <property type="term" value="F:peptide-methionine (R)-S-oxide reductase activity"/>
    <property type="evidence" value="ECO:0007669"/>
    <property type="project" value="UniProtKB-EC"/>
</dbReference>
<dbReference type="AlphaFoldDB" id="A0A562L054"/>
<evidence type="ECO:0000259" key="10">
    <source>
        <dbReference type="PROSITE" id="PS51790"/>
    </source>
</evidence>
<comment type="similarity">
    <text evidence="2">Belongs to the MsrB Met sulfoxide reductase family.</text>
</comment>
<evidence type="ECO:0000256" key="6">
    <source>
        <dbReference type="ARBA" id="ARBA00022833"/>
    </source>
</evidence>